<dbReference type="AlphaFoldDB" id="A0A4Y6PNR5"/>
<dbReference type="Proteomes" id="UP000315995">
    <property type="component" value="Chromosome"/>
</dbReference>
<dbReference type="RefSeq" id="WP_141196449.1">
    <property type="nucleotide sequence ID" value="NZ_CP041186.1"/>
</dbReference>
<protein>
    <submittedName>
        <fullName evidence="1">Uncharacterized protein</fullName>
    </submittedName>
</protein>
<organism evidence="1 2">
    <name type="scientific">Persicimonas caeni</name>
    <dbReference type="NCBI Taxonomy" id="2292766"/>
    <lineage>
        <taxon>Bacteria</taxon>
        <taxon>Deltaproteobacteria</taxon>
        <taxon>Bradymonadales</taxon>
        <taxon>Bradymonadaceae</taxon>
        <taxon>Persicimonas</taxon>
    </lineage>
</organism>
<evidence type="ECO:0000313" key="1">
    <source>
        <dbReference type="EMBL" id="QDG49952.1"/>
    </source>
</evidence>
<proteinExistence type="predicted"/>
<accession>A0A4Y6PNR5</accession>
<keyword evidence="2" id="KW-1185">Reference proteome</keyword>
<evidence type="ECO:0000313" key="2">
    <source>
        <dbReference type="Proteomes" id="UP000315995"/>
    </source>
</evidence>
<reference evidence="1 2" key="1">
    <citation type="submission" date="2019-06" db="EMBL/GenBank/DDBJ databases">
        <title>Persicimonas caeni gen. nov., sp. nov., a predatory bacterium isolated from solar saltern.</title>
        <authorList>
            <person name="Wang S."/>
        </authorList>
    </citation>
    <scope>NUCLEOTIDE SEQUENCE [LARGE SCALE GENOMIC DNA]</scope>
    <source>
        <strain evidence="1 2">YN101</strain>
    </source>
</reference>
<dbReference type="EMBL" id="CP041186">
    <property type="protein sequence ID" value="QDG49952.1"/>
    <property type="molecule type" value="Genomic_DNA"/>
</dbReference>
<gene>
    <name evidence="1" type="ORF">FIV42_04120</name>
</gene>
<name>A0A4Y6PNR5_PERCE</name>
<sequence>MAAPFLAPRRDDAWQPPTSAEKSSSIALWPFAGVSQTVVADRPYGIDGSSIVLESEETGAQQTDKVSIWTAPYSLVGSWLGSFTRDHHYLVLVNVERTSYKPGRPWWQTFRSRIDLLRLESPTHARQVAHVETPGRITWADVRDGHLLFASSTPIEGRLRKLSANEKRKLSTEKEKRLTYEQRAERRKAWLDTYWGENADEYRQLTLPVLQSRRSGKLQHERLGCKDIALPGPSTAPLRVKHASLLILNAIDLRTGRSTSRQGFLGGNWKLVSWGSSLLAAWASDPYTSDADETYLHLFDTSTPSGGVDYRARGTVGRFAARKRVNARPQPRCVSFRAATTRPTSRRSVGERPERPWCRPWPVKVEVLACIDREEIRPAPRSYHARTAVVGLEKGLVFALPFHDEQVAVADASDPGKLQRLRPVNENDPVVFARANTPNTWFTVTRSSTPGPATIVHALFER</sequence>
<accession>A0A5B8Y445</accession>